<protein>
    <submittedName>
        <fullName evidence="2">Beta-lysine acetyltransferase</fullName>
    </submittedName>
</protein>
<sequence>MTADRLENFGASLLQHGPASDRVYLMKLAAADLPALLDHIDGLVARHGYSKVFAKVPAAQAEAFSLRGYVCEARVPGFYRGCDDGWFLARYADPARQQDPAADQVAEVLQLALAKARPPRPQVVPDGLVCRLATAADCDAMAELYRQVFASYPFPIHQPDYLRQTLAEQVRYAGIWRGGQLLALASAEMDVTAGHAEMTDFATRPDARGQGLAHLLLQFLERHMPQEGVQLGYTIARATSFGMNITFSQCGYRFGGTLVRNTQISGGLESMNVWYRPLATALTAT</sequence>
<dbReference type="CDD" id="cd04301">
    <property type="entry name" value="NAT_SF"/>
    <property type="match status" value="1"/>
</dbReference>
<name>A0A1G6ZVB9_9BACT</name>
<dbReference type="Gene3D" id="3.40.630.30">
    <property type="match status" value="1"/>
</dbReference>
<evidence type="ECO:0000313" key="3">
    <source>
        <dbReference type="Proteomes" id="UP000243205"/>
    </source>
</evidence>
<evidence type="ECO:0000313" key="2">
    <source>
        <dbReference type="EMBL" id="SDE06684.1"/>
    </source>
</evidence>
<proteinExistence type="predicted"/>
<reference evidence="3" key="1">
    <citation type="submission" date="2016-10" db="EMBL/GenBank/DDBJ databases">
        <authorList>
            <person name="Varghese N."/>
            <person name="Submissions S."/>
        </authorList>
    </citation>
    <scope>NUCLEOTIDE SEQUENCE [LARGE SCALE GENOMIC DNA]</scope>
    <source>
        <strain evidence="3">DSM 8987</strain>
    </source>
</reference>
<dbReference type="SUPFAM" id="SSF55729">
    <property type="entry name" value="Acyl-CoA N-acyltransferases (Nat)"/>
    <property type="match status" value="1"/>
</dbReference>
<keyword evidence="2" id="KW-0808">Transferase</keyword>
<dbReference type="InterPro" id="IPR016181">
    <property type="entry name" value="Acyl_CoA_acyltransferase"/>
</dbReference>
<dbReference type="RefSeq" id="WP_092076756.1">
    <property type="nucleotide sequence ID" value="NZ_FNAQ01000003.1"/>
</dbReference>
<dbReference type="OrthoDB" id="9790652at2"/>
<dbReference type="AlphaFoldDB" id="A0A1G6ZVB9"/>
<evidence type="ECO:0000259" key="1">
    <source>
        <dbReference type="PROSITE" id="PS51186"/>
    </source>
</evidence>
<dbReference type="InterPro" id="IPR022525">
    <property type="entry name" value="GNAT_AblB"/>
</dbReference>
<dbReference type="EMBL" id="FNAQ01000003">
    <property type="protein sequence ID" value="SDE06684.1"/>
    <property type="molecule type" value="Genomic_DNA"/>
</dbReference>
<dbReference type="Pfam" id="PF00583">
    <property type="entry name" value="Acetyltransf_1"/>
    <property type="match status" value="1"/>
</dbReference>
<feature type="domain" description="N-acetyltransferase" evidence="1">
    <location>
        <begin position="128"/>
        <end position="280"/>
    </location>
</feature>
<gene>
    <name evidence="2" type="ORF">SAMN05661003_103152</name>
</gene>
<dbReference type="PROSITE" id="PS51186">
    <property type="entry name" value="GNAT"/>
    <property type="match status" value="1"/>
</dbReference>
<dbReference type="NCBIfam" id="TIGR03827">
    <property type="entry name" value="GNAT_ablB"/>
    <property type="match status" value="1"/>
</dbReference>
<dbReference type="STRING" id="57664.SAMN05661003_103152"/>
<keyword evidence="3" id="KW-1185">Reference proteome</keyword>
<dbReference type="GO" id="GO:0008080">
    <property type="term" value="F:N-acetyltransferase activity"/>
    <property type="evidence" value="ECO:0007669"/>
    <property type="project" value="InterPro"/>
</dbReference>
<dbReference type="Proteomes" id="UP000243205">
    <property type="component" value="Unassembled WGS sequence"/>
</dbReference>
<accession>A0A1G6ZVB9</accession>
<dbReference type="InterPro" id="IPR000182">
    <property type="entry name" value="GNAT_dom"/>
</dbReference>
<organism evidence="2 3">
    <name type="scientific">Desulfuromonas thiophila</name>
    <dbReference type="NCBI Taxonomy" id="57664"/>
    <lineage>
        <taxon>Bacteria</taxon>
        <taxon>Pseudomonadati</taxon>
        <taxon>Thermodesulfobacteriota</taxon>
        <taxon>Desulfuromonadia</taxon>
        <taxon>Desulfuromonadales</taxon>
        <taxon>Desulfuromonadaceae</taxon>
        <taxon>Desulfuromonas</taxon>
    </lineage>
</organism>